<evidence type="ECO:0000313" key="2">
    <source>
        <dbReference type="EMBL" id="MCR1899051.1"/>
    </source>
</evidence>
<dbReference type="PANTHER" id="PTHR30354:SF11">
    <property type="entry name" value="PERMEASE"/>
    <property type="match status" value="1"/>
</dbReference>
<feature type="transmembrane region" description="Helical" evidence="1">
    <location>
        <begin position="386"/>
        <end position="410"/>
    </location>
</feature>
<feature type="transmembrane region" description="Helical" evidence="1">
    <location>
        <begin position="175"/>
        <end position="198"/>
    </location>
</feature>
<feature type="transmembrane region" description="Helical" evidence="1">
    <location>
        <begin position="5"/>
        <end position="21"/>
    </location>
</feature>
<comment type="caution">
    <text evidence="2">The sequence shown here is derived from an EMBL/GenBank/DDBJ whole genome shotgun (WGS) entry which is preliminary data.</text>
</comment>
<name>A0AAE3HF98_9FIRM</name>
<keyword evidence="1" id="KW-0472">Membrane</keyword>
<feature type="transmembrane region" description="Helical" evidence="1">
    <location>
        <begin position="237"/>
        <end position="257"/>
    </location>
</feature>
<feature type="transmembrane region" description="Helical" evidence="1">
    <location>
        <begin position="100"/>
        <end position="123"/>
    </location>
</feature>
<dbReference type="PIRSF" id="PIRSF002746">
    <property type="entry name" value="Gluconate_transporter"/>
    <property type="match status" value="1"/>
</dbReference>
<dbReference type="Pfam" id="PF02447">
    <property type="entry name" value="GntP_permease"/>
    <property type="match status" value="1"/>
</dbReference>
<evidence type="ECO:0000256" key="1">
    <source>
        <dbReference type="SAM" id="Phobius"/>
    </source>
</evidence>
<dbReference type="NCBIfam" id="TIGR00791">
    <property type="entry name" value="gntP"/>
    <property type="match status" value="1"/>
</dbReference>
<dbReference type="GO" id="GO:0005886">
    <property type="term" value="C:plasma membrane"/>
    <property type="evidence" value="ECO:0007669"/>
    <property type="project" value="TreeGrafter"/>
</dbReference>
<dbReference type="EMBL" id="JANKAS010000006">
    <property type="protein sequence ID" value="MCR1899051.1"/>
    <property type="molecule type" value="Genomic_DNA"/>
</dbReference>
<dbReference type="GO" id="GO:0015128">
    <property type="term" value="F:gluconate transmembrane transporter activity"/>
    <property type="evidence" value="ECO:0007669"/>
    <property type="project" value="InterPro"/>
</dbReference>
<evidence type="ECO:0000313" key="3">
    <source>
        <dbReference type="Proteomes" id="UP001205748"/>
    </source>
</evidence>
<proteinExistence type="predicted"/>
<dbReference type="InterPro" id="IPR003474">
    <property type="entry name" value="Glcn_transporter"/>
</dbReference>
<dbReference type="RefSeq" id="WP_257530984.1">
    <property type="nucleotide sequence ID" value="NZ_JANKAS010000006.1"/>
</dbReference>
<gene>
    <name evidence="2" type="ORF">NSA47_08660</name>
</gene>
<feature type="transmembrane region" description="Helical" evidence="1">
    <location>
        <begin position="135"/>
        <end position="155"/>
    </location>
</feature>
<feature type="transmembrane region" description="Helical" evidence="1">
    <location>
        <begin position="55"/>
        <end position="76"/>
    </location>
</feature>
<feature type="transmembrane region" description="Helical" evidence="1">
    <location>
        <begin position="422"/>
        <end position="446"/>
    </location>
</feature>
<dbReference type="PANTHER" id="PTHR30354">
    <property type="entry name" value="GNT FAMILY GLUCONATE TRANSPORTER"/>
    <property type="match status" value="1"/>
</dbReference>
<accession>A0AAE3HF98</accession>
<sequence>MSVELAFIIGVVVLLLLAIKFRVSAFISLLVTGVVIGTLSGMSGLDVIDTITNGFAKTVGSIGIIIIFGVMLGKYLEDSKAANKMALGAVGMVGEKNSSIAMAISGYLVSIPVFSDVAYVMMAPLIKAISKKTRIPLAVLGVSLASGLLATHVYVPPTPGPLAAAGLLGIDIGRAILYGGFAAILMTLFGWAFAQFVLNKKGDTFISEFDKGAKGEMLASAEEEVSEKDLPSMFSSLFPLLLPMILILLNTTTKAIFPEESTIVRIMSFIGDSNIALAIGVVACILLLGKRIGKENVLKTMDGALSEAGSIIFITASGGALGEILKASGAGDAMAQAISKSGLPFILIPFAIAALLKIVQGSGTVAVVTAATLSAPLATQLGMDPILIFLATGAGARSFCHVNDSFFWVFTKMNGYDMKTGLRTLSFANPFMALGGLVATFIVSLFV</sequence>
<protein>
    <submittedName>
        <fullName evidence="2">GntP family permease</fullName>
    </submittedName>
</protein>
<keyword evidence="1" id="KW-0812">Transmembrane</keyword>
<dbReference type="AlphaFoldDB" id="A0AAE3HF98"/>
<feature type="transmembrane region" description="Helical" evidence="1">
    <location>
        <begin position="27"/>
        <end position="48"/>
    </location>
</feature>
<feature type="transmembrane region" description="Helical" evidence="1">
    <location>
        <begin position="263"/>
        <end position="289"/>
    </location>
</feature>
<keyword evidence="3" id="KW-1185">Reference proteome</keyword>
<organism evidence="2 3">
    <name type="scientific">Irregularibacter muris</name>
    <dbReference type="NCBI Taxonomy" id="1796619"/>
    <lineage>
        <taxon>Bacteria</taxon>
        <taxon>Bacillati</taxon>
        <taxon>Bacillota</taxon>
        <taxon>Clostridia</taxon>
        <taxon>Eubacteriales</taxon>
        <taxon>Eubacteriaceae</taxon>
        <taxon>Irregularibacter</taxon>
    </lineage>
</organism>
<reference evidence="2" key="1">
    <citation type="submission" date="2022-07" db="EMBL/GenBank/DDBJ databases">
        <title>Enhanced cultured diversity of the mouse gut microbiota enables custom-made synthetic communities.</title>
        <authorList>
            <person name="Afrizal A."/>
        </authorList>
    </citation>
    <scope>NUCLEOTIDE SEQUENCE</scope>
    <source>
        <strain evidence="2">DSM 28593</strain>
    </source>
</reference>
<dbReference type="Proteomes" id="UP001205748">
    <property type="component" value="Unassembled WGS sequence"/>
</dbReference>
<keyword evidence="1" id="KW-1133">Transmembrane helix</keyword>
<feature type="transmembrane region" description="Helical" evidence="1">
    <location>
        <begin position="345"/>
        <end position="374"/>
    </location>
</feature>